<organism evidence="10 11">
    <name type="scientific">Oryzomicrobium terrae</name>
    <dbReference type="NCBI Taxonomy" id="1735038"/>
    <lineage>
        <taxon>Bacteria</taxon>
        <taxon>Pseudomonadati</taxon>
        <taxon>Pseudomonadota</taxon>
        <taxon>Betaproteobacteria</taxon>
        <taxon>Rhodocyclales</taxon>
        <taxon>Rhodocyclaceae</taxon>
        <taxon>Oryzomicrobium</taxon>
    </lineage>
</organism>
<evidence type="ECO:0000313" key="10">
    <source>
        <dbReference type="EMBL" id="QEL66198.1"/>
    </source>
</evidence>
<name>A0A5C1ED26_9RHOO</name>
<evidence type="ECO:0000256" key="6">
    <source>
        <dbReference type="ARBA" id="ARBA00035254"/>
    </source>
</evidence>
<comment type="similarity">
    <text evidence="1 7">Belongs to the universal ribosomal protein uS4 family.</text>
</comment>
<dbReference type="GO" id="GO:0006412">
    <property type="term" value="P:translation"/>
    <property type="evidence" value="ECO:0007669"/>
    <property type="project" value="UniProtKB-UniRule"/>
</dbReference>
<dbReference type="Pfam" id="PF01479">
    <property type="entry name" value="S4"/>
    <property type="match status" value="1"/>
</dbReference>
<evidence type="ECO:0000313" key="11">
    <source>
        <dbReference type="Proteomes" id="UP000323671"/>
    </source>
</evidence>
<dbReference type="Proteomes" id="UP000323671">
    <property type="component" value="Chromosome"/>
</dbReference>
<keyword evidence="4 7" id="KW-0689">Ribosomal protein</keyword>
<dbReference type="PROSITE" id="PS50889">
    <property type="entry name" value="S4"/>
    <property type="match status" value="1"/>
</dbReference>
<dbReference type="InterPro" id="IPR001912">
    <property type="entry name" value="Ribosomal_uS4_N"/>
</dbReference>
<dbReference type="SUPFAM" id="SSF55174">
    <property type="entry name" value="Alpha-L RNA-binding motif"/>
    <property type="match status" value="1"/>
</dbReference>
<feature type="domain" description="RNA-binding S4" evidence="8">
    <location>
        <begin position="99"/>
        <end position="163"/>
    </location>
</feature>
<dbReference type="FunFam" id="3.10.290.10:FF:000001">
    <property type="entry name" value="30S ribosomal protein S4"/>
    <property type="match status" value="1"/>
</dbReference>
<evidence type="ECO:0000259" key="9">
    <source>
        <dbReference type="SMART" id="SM01390"/>
    </source>
</evidence>
<comment type="subunit">
    <text evidence="7">Part of the 30S ribosomal subunit. Contacts protein S5. The interaction surface between S4 and S5 is involved in control of translational fidelity.</text>
</comment>
<evidence type="ECO:0000256" key="1">
    <source>
        <dbReference type="ARBA" id="ARBA00007465"/>
    </source>
</evidence>
<dbReference type="FunFam" id="1.10.1050.10:FF:000001">
    <property type="entry name" value="30S ribosomal protein S4"/>
    <property type="match status" value="1"/>
</dbReference>
<dbReference type="PANTHER" id="PTHR11831:SF4">
    <property type="entry name" value="SMALL RIBOSOMAL SUBUNIT PROTEIN US4M"/>
    <property type="match status" value="1"/>
</dbReference>
<dbReference type="SMART" id="SM01390">
    <property type="entry name" value="Ribosomal_S4"/>
    <property type="match status" value="1"/>
</dbReference>
<dbReference type="KEGG" id="otr:OTERR_27220"/>
<dbReference type="SMART" id="SM00363">
    <property type="entry name" value="S4"/>
    <property type="match status" value="1"/>
</dbReference>
<dbReference type="GO" id="GO:0003735">
    <property type="term" value="F:structural constituent of ribosome"/>
    <property type="evidence" value="ECO:0007669"/>
    <property type="project" value="InterPro"/>
</dbReference>
<dbReference type="InterPro" id="IPR002942">
    <property type="entry name" value="S4_RNA-bd"/>
</dbReference>
<dbReference type="RefSeq" id="WP_054621695.1">
    <property type="nucleotide sequence ID" value="NZ_CP022579.1"/>
</dbReference>
<dbReference type="InterPro" id="IPR022801">
    <property type="entry name" value="Ribosomal_uS4"/>
</dbReference>
<comment type="function">
    <text evidence="7">With S5 and S12 plays an important role in translational accuracy.</text>
</comment>
<dbReference type="InterPro" id="IPR036986">
    <property type="entry name" value="S4_RNA-bd_sf"/>
</dbReference>
<keyword evidence="11" id="KW-1185">Reference proteome</keyword>
<evidence type="ECO:0000256" key="7">
    <source>
        <dbReference type="HAMAP-Rule" id="MF_01306"/>
    </source>
</evidence>
<gene>
    <name evidence="7 10" type="primary">rpsD</name>
    <name evidence="10" type="ORF">OTERR_27220</name>
</gene>
<evidence type="ECO:0000256" key="4">
    <source>
        <dbReference type="ARBA" id="ARBA00022980"/>
    </source>
</evidence>
<dbReference type="Pfam" id="PF00163">
    <property type="entry name" value="Ribosomal_S4"/>
    <property type="match status" value="1"/>
</dbReference>
<dbReference type="Gene3D" id="1.10.1050.10">
    <property type="entry name" value="Ribosomal Protein S4 Delta 41, Chain A, domain 1"/>
    <property type="match status" value="1"/>
</dbReference>
<proteinExistence type="inferred from homology"/>
<dbReference type="HAMAP" id="MF_01306_B">
    <property type="entry name" value="Ribosomal_uS4_B"/>
    <property type="match status" value="1"/>
</dbReference>
<dbReference type="PANTHER" id="PTHR11831">
    <property type="entry name" value="30S 40S RIBOSOMAL PROTEIN"/>
    <property type="match status" value="1"/>
</dbReference>
<keyword evidence="5 7" id="KW-0687">Ribonucleoprotein</keyword>
<protein>
    <recommendedName>
        <fullName evidence="6 7">Small ribosomal subunit protein uS4</fullName>
    </recommendedName>
</protein>
<comment type="function">
    <text evidence="7">One of the primary rRNA binding proteins, it binds directly to 16S rRNA where it nucleates assembly of the body of the 30S subunit.</text>
</comment>
<dbReference type="CDD" id="cd00165">
    <property type="entry name" value="S4"/>
    <property type="match status" value="1"/>
</dbReference>
<evidence type="ECO:0000256" key="5">
    <source>
        <dbReference type="ARBA" id="ARBA00023274"/>
    </source>
</evidence>
<dbReference type="NCBIfam" id="NF003717">
    <property type="entry name" value="PRK05327.1"/>
    <property type="match status" value="1"/>
</dbReference>
<dbReference type="GO" id="GO:0019843">
    <property type="term" value="F:rRNA binding"/>
    <property type="evidence" value="ECO:0007669"/>
    <property type="project" value="UniProtKB-UniRule"/>
</dbReference>
<evidence type="ECO:0000256" key="3">
    <source>
        <dbReference type="ARBA" id="ARBA00022884"/>
    </source>
</evidence>
<dbReference type="AlphaFoldDB" id="A0A5C1ED26"/>
<dbReference type="GO" id="GO:0015935">
    <property type="term" value="C:small ribosomal subunit"/>
    <property type="evidence" value="ECO:0007669"/>
    <property type="project" value="InterPro"/>
</dbReference>
<dbReference type="NCBIfam" id="TIGR01017">
    <property type="entry name" value="rpsD_bact"/>
    <property type="match status" value="1"/>
</dbReference>
<evidence type="ECO:0000256" key="2">
    <source>
        <dbReference type="ARBA" id="ARBA00022730"/>
    </source>
</evidence>
<evidence type="ECO:0000259" key="8">
    <source>
        <dbReference type="SMART" id="SM00363"/>
    </source>
</evidence>
<accession>A0A5C1ED26</accession>
<dbReference type="Gene3D" id="3.10.290.10">
    <property type="entry name" value="RNA-binding S4 domain"/>
    <property type="match status" value="1"/>
</dbReference>
<keyword evidence="2 7" id="KW-0699">rRNA-binding</keyword>
<feature type="domain" description="Small ribosomal subunit protein uS4 N-terminal" evidence="9">
    <location>
        <begin position="3"/>
        <end position="98"/>
    </location>
</feature>
<sequence>MARNLDPKCRQCRREGEKLFLKGEKCFTDKCAIERRSYAPGQHGQKSGARLSDYGVHLREKQKIRRIYGVLEGQFRRTFATAAAKKGQTGENLLQLLESRLDNVAYRMGFGASRSESRQVVRHNGVLVNGKRVNIPSFIVRPGDVVELAEKAKGHLRVKAAMAAAESRGFPEWLEVDIKAGKGTFKARPQRSELPATINESLVIELYSK</sequence>
<keyword evidence="3 7" id="KW-0694">RNA-binding</keyword>
<dbReference type="EMBL" id="CP022579">
    <property type="protein sequence ID" value="QEL66198.1"/>
    <property type="molecule type" value="Genomic_DNA"/>
</dbReference>
<dbReference type="InterPro" id="IPR005709">
    <property type="entry name" value="Ribosomal_uS4_bac-type"/>
</dbReference>
<dbReference type="GO" id="GO:0042274">
    <property type="term" value="P:ribosomal small subunit biogenesis"/>
    <property type="evidence" value="ECO:0007669"/>
    <property type="project" value="TreeGrafter"/>
</dbReference>
<reference evidence="10 11" key="1">
    <citation type="submission" date="2017-07" db="EMBL/GenBank/DDBJ databases">
        <title>Complete genome sequence of Oryzomicrobium terrae TPP412.</title>
        <authorList>
            <person name="Chiu L.-W."/>
            <person name="Lo K.-J."/>
            <person name="Tsai Y.-M."/>
            <person name="Lin S.-S."/>
            <person name="Kuo C.-H."/>
            <person name="Liu C.-T."/>
        </authorList>
    </citation>
    <scope>NUCLEOTIDE SEQUENCE [LARGE SCALE GENOMIC DNA]</scope>
    <source>
        <strain evidence="10 11">TPP412</strain>
    </source>
</reference>